<accession>A0A1Y1IMJ8</accession>
<dbReference type="InterPro" id="IPR036397">
    <property type="entry name" value="RNaseH_sf"/>
</dbReference>
<dbReference type="OrthoDB" id="1932348at2759"/>
<evidence type="ECO:0000313" key="6">
    <source>
        <dbReference type="EMBL" id="GAQ89817.1"/>
    </source>
</evidence>
<keyword evidence="1" id="KW-0378">Hydrolase</keyword>
<dbReference type="Pfam" id="PF13976">
    <property type="entry name" value="gag_pre-integrs"/>
    <property type="match status" value="1"/>
</dbReference>
<proteinExistence type="predicted"/>
<dbReference type="GO" id="GO:0006508">
    <property type="term" value="P:proteolysis"/>
    <property type="evidence" value="ECO:0007669"/>
    <property type="project" value="UniProtKB-KW"/>
</dbReference>
<feature type="compositionally biased region" description="Polar residues" evidence="3">
    <location>
        <begin position="410"/>
        <end position="420"/>
    </location>
</feature>
<dbReference type="Pfam" id="PF00665">
    <property type="entry name" value="rve"/>
    <property type="match status" value="1"/>
</dbReference>
<dbReference type="InterPro" id="IPR054722">
    <property type="entry name" value="PolX-like_BBD"/>
</dbReference>
<dbReference type="STRING" id="105231.A0A1Y1IMJ8"/>
<reference evidence="6 7" key="1">
    <citation type="journal article" date="2014" name="Nat. Commun.">
        <title>Klebsormidium flaccidum genome reveals primary factors for plant terrestrial adaptation.</title>
        <authorList>
            <person name="Hori K."/>
            <person name="Maruyama F."/>
            <person name="Fujisawa T."/>
            <person name="Togashi T."/>
            <person name="Yamamoto N."/>
            <person name="Seo M."/>
            <person name="Sato S."/>
            <person name="Yamada T."/>
            <person name="Mori H."/>
            <person name="Tajima N."/>
            <person name="Moriyama T."/>
            <person name="Ikeuchi M."/>
            <person name="Watanabe M."/>
            <person name="Wada H."/>
            <person name="Kobayashi K."/>
            <person name="Saito M."/>
            <person name="Masuda T."/>
            <person name="Sasaki-Sekimoto Y."/>
            <person name="Mashiguchi K."/>
            <person name="Awai K."/>
            <person name="Shimojima M."/>
            <person name="Masuda S."/>
            <person name="Iwai M."/>
            <person name="Nobusawa T."/>
            <person name="Narise T."/>
            <person name="Kondo S."/>
            <person name="Saito H."/>
            <person name="Sato R."/>
            <person name="Murakawa M."/>
            <person name="Ihara Y."/>
            <person name="Oshima-Yamada Y."/>
            <person name="Ohtaka K."/>
            <person name="Satoh M."/>
            <person name="Sonobe K."/>
            <person name="Ishii M."/>
            <person name="Ohtani R."/>
            <person name="Kanamori-Sato M."/>
            <person name="Honoki R."/>
            <person name="Miyazaki D."/>
            <person name="Mochizuki H."/>
            <person name="Umetsu J."/>
            <person name="Higashi K."/>
            <person name="Shibata D."/>
            <person name="Kamiya Y."/>
            <person name="Sato N."/>
            <person name="Nakamura Y."/>
            <person name="Tabata S."/>
            <person name="Ida S."/>
            <person name="Kurokawa K."/>
            <person name="Ohta H."/>
        </authorList>
    </citation>
    <scope>NUCLEOTIDE SEQUENCE [LARGE SCALE GENOMIC DNA]</scope>
    <source>
        <strain evidence="6 7">NIES-2285</strain>
    </source>
</reference>
<evidence type="ECO:0000259" key="4">
    <source>
        <dbReference type="PROSITE" id="PS50158"/>
    </source>
</evidence>
<dbReference type="OMA" id="FIRKTWI"/>
<keyword evidence="1" id="KW-0645">Protease</keyword>
<dbReference type="EMBL" id="DF237515">
    <property type="protein sequence ID" value="GAQ89817.1"/>
    <property type="molecule type" value="Genomic_DNA"/>
</dbReference>
<dbReference type="AlphaFoldDB" id="A0A1Y1IMJ8"/>
<name>A0A1Y1IMJ8_KLENI</name>
<evidence type="ECO:0000313" key="7">
    <source>
        <dbReference type="Proteomes" id="UP000054558"/>
    </source>
</evidence>
<feature type="region of interest" description="Disordered" evidence="3">
    <location>
        <begin position="403"/>
        <end position="436"/>
    </location>
</feature>
<evidence type="ECO:0000256" key="3">
    <source>
        <dbReference type="SAM" id="MobiDB-lite"/>
    </source>
</evidence>
<dbReference type="PROSITE" id="PS50158">
    <property type="entry name" value="ZF_CCHC"/>
    <property type="match status" value="1"/>
</dbReference>
<dbReference type="GO" id="GO:0008233">
    <property type="term" value="F:peptidase activity"/>
    <property type="evidence" value="ECO:0007669"/>
    <property type="project" value="UniProtKB-KW"/>
</dbReference>
<dbReference type="GO" id="GO:0008270">
    <property type="term" value="F:zinc ion binding"/>
    <property type="evidence" value="ECO:0007669"/>
    <property type="project" value="UniProtKB-KW"/>
</dbReference>
<feature type="domain" description="CCHC-type" evidence="4">
    <location>
        <begin position="89"/>
        <end position="105"/>
    </location>
</feature>
<dbReference type="Gene3D" id="3.30.420.10">
    <property type="entry name" value="Ribonuclease H-like superfamily/Ribonuclease H"/>
    <property type="match status" value="1"/>
</dbReference>
<organism evidence="6 7">
    <name type="scientific">Klebsormidium nitens</name>
    <name type="common">Green alga</name>
    <name type="synonym">Ulothrix nitens</name>
    <dbReference type="NCBI Taxonomy" id="105231"/>
    <lineage>
        <taxon>Eukaryota</taxon>
        <taxon>Viridiplantae</taxon>
        <taxon>Streptophyta</taxon>
        <taxon>Klebsormidiophyceae</taxon>
        <taxon>Klebsormidiales</taxon>
        <taxon>Klebsormidiaceae</taxon>
        <taxon>Klebsormidium</taxon>
    </lineage>
</organism>
<dbReference type="SUPFAM" id="SSF53098">
    <property type="entry name" value="Ribonuclease H-like"/>
    <property type="match status" value="1"/>
</dbReference>
<dbReference type="Proteomes" id="UP000054558">
    <property type="component" value="Unassembled WGS sequence"/>
</dbReference>
<keyword evidence="2" id="KW-0479">Metal-binding</keyword>
<dbReference type="PANTHER" id="PTHR42648">
    <property type="entry name" value="TRANSPOSASE, PUTATIVE-RELATED"/>
    <property type="match status" value="1"/>
</dbReference>
<evidence type="ECO:0000256" key="2">
    <source>
        <dbReference type="PROSITE-ProRule" id="PRU00047"/>
    </source>
</evidence>
<dbReference type="InterPro" id="IPR001584">
    <property type="entry name" value="Integrase_cat-core"/>
</dbReference>
<keyword evidence="7" id="KW-1185">Reference proteome</keyword>
<evidence type="ECO:0000256" key="1">
    <source>
        <dbReference type="ARBA" id="ARBA00022670"/>
    </source>
</evidence>
<evidence type="ECO:0000259" key="5">
    <source>
        <dbReference type="PROSITE" id="PS50994"/>
    </source>
</evidence>
<dbReference type="Pfam" id="PF22936">
    <property type="entry name" value="Pol_BBD"/>
    <property type="match status" value="1"/>
</dbReference>
<dbReference type="InterPro" id="IPR001878">
    <property type="entry name" value="Znf_CCHC"/>
</dbReference>
<dbReference type="PANTHER" id="PTHR42648:SF28">
    <property type="entry name" value="TRANSPOSON-ENCODED PROTEIN WITH RIBONUCLEASE H-LIKE AND RETROVIRUS ZINC FINGER-LIKE DOMAINS"/>
    <property type="match status" value="1"/>
</dbReference>
<dbReference type="InterPro" id="IPR039537">
    <property type="entry name" value="Retrotran_Ty1/copia-like"/>
</dbReference>
<feature type="domain" description="Integrase catalytic" evidence="5">
    <location>
        <begin position="312"/>
        <end position="436"/>
    </location>
</feature>
<keyword evidence="2" id="KW-0862">Zinc</keyword>
<gene>
    <name evidence="6" type="ORF">KFL_005660010</name>
</gene>
<dbReference type="InterPro" id="IPR012337">
    <property type="entry name" value="RNaseH-like_sf"/>
</dbReference>
<dbReference type="GO" id="GO:0003676">
    <property type="term" value="F:nucleic acid binding"/>
    <property type="evidence" value="ECO:0007669"/>
    <property type="project" value="InterPro"/>
</dbReference>
<dbReference type="GO" id="GO:0015074">
    <property type="term" value="P:DNA integration"/>
    <property type="evidence" value="ECO:0007669"/>
    <property type="project" value="InterPro"/>
</dbReference>
<dbReference type="InterPro" id="IPR025724">
    <property type="entry name" value="GAG-pre-integrase_dom"/>
</dbReference>
<keyword evidence="2" id="KW-0863">Zinc-finger</keyword>
<sequence length="436" mass="48274">MKPNELTWSVLAGLPKTFSILRRILEASESAISLVDAILPKLLVHEQEFYKSPKEKSGGGSDPAVTYVAGRKGKEKVHGKDESPGKGPKCYNCAWCGHIARKCSKPDRREHNRSKRRGKNLPMVWPFASLRGVSTNEWLVDSCSSQHITGDKSLFEILELFKKSGREFTFGDKGTLWVEGSGSVELQWVAANLISVSKATEVASVMFKENGRYELEVDGDVVLVARKVKGVYVVNRAAKDTCFFVKKPETAELWHRRLGHVGYENFQKMVQGDVVEGLEVEPSAFRALETSVCEPCIMGKQSRLPFPGADSVSTEPLELVYMDVCGPIPVASVEGSRYFATFLDDYSKLSVVVLMKQKSEVAKVTEHVINPLELQPRKQLKLVRTDRGKEYVNKAFKDVFGGKGMVDENTAPNSAKQNGSAERPIRVFGGKDPGNA</sequence>
<protein>
    <submittedName>
        <fullName evidence="6">Transposon-encoded protein with ribonuclease H-like integrase domains</fullName>
    </submittedName>
</protein>
<dbReference type="PROSITE" id="PS50994">
    <property type="entry name" value="INTEGRASE"/>
    <property type="match status" value="1"/>
</dbReference>